<dbReference type="PANTHER" id="PTHR42927">
    <property type="entry name" value="HELICASE SUPERFAMILY 1 AND 2 DOMAIN-CONTAINING PROTEIN"/>
    <property type="match status" value="1"/>
</dbReference>
<accession>A0A849HMY1</accession>
<keyword evidence="2" id="KW-0255">Endonuclease</keyword>
<dbReference type="Pfam" id="PF18766">
    <property type="entry name" value="SWI2_SNF2"/>
    <property type="match status" value="1"/>
</dbReference>
<gene>
    <name evidence="2" type="ORF">HJG52_17250</name>
</gene>
<keyword evidence="3" id="KW-1185">Reference proteome</keyword>
<feature type="domain" description="Helicase ATP-binding" evidence="1">
    <location>
        <begin position="264"/>
        <end position="508"/>
    </location>
</feature>
<dbReference type="InterPro" id="IPR027417">
    <property type="entry name" value="P-loop_NTPase"/>
</dbReference>
<dbReference type="EMBL" id="JABEPQ010000004">
    <property type="protein sequence ID" value="NNM47741.1"/>
    <property type="molecule type" value="Genomic_DNA"/>
</dbReference>
<dbReference type="InterPro" id="IPR014001">
    <property type="entry name" value="Helicase_ATP-bd"/>
</dbReference>
<keyword evidence="2" id="KW-0540">Nuclease</keyword>
<dbReference type="PANTHER" id="PTHR42927:SF1">
    <property type="entry name" value="HELICASE SUPERFAMILY 1 AND 2 DOMAIN-CONTAINING PROTEIN"/>
    <property type="match status" value="1"/>
</dbReference>
<dbReference type="Pfam" id="PF22679">
    <property type="entry name" value="T1R_D3-like"/>
    <property type="match status" value="1"/>
</dbReference>
<dbReference type="GO" id="GO:0009307">
    <property type="term" value="P:DNA restriction-modification system"/>
    <property type="evidence" value="ECO:0007669"/>
    <property type="project" value="UniProtKB-KW"/>
</dbReference>
<dbReference type="GO" id="GO:0003677">
    <property type="term" value="F:DNA binding"/>
    <property type="evidence" value="ECO:0007669"/>
    <property type="project" value="UniProtKB-KW"/>
</dbReference>
<dbReference type="GO" id="GO:0005524">
    <property type="term" value="F:ATP binding"/>
    <property type="evidence" value="ECO:0007669"/>
    <property type="project" value="UniProtKB-KW"/>
</dbReference>
<evidence type="ECO:0000313" key="2">
    <source>
        <dbReference type="EMBL" id="NNM47741.1"/>
    </source>
</evidence>
<proteinExistence type="predicted"/>
<evidence type="ECO:0000259" key="1">
    <source>
        <dbReference type="SMART" id="SM00487"/>
    </source>
</evidence>
<dbReference type="Pfam" id="PF04313">
    <property type="entry name" value="HSDR_N"/>
    <property type="match status" value="1"/>
</dbReference>
<dbReference type="InterPro" id="IPR055180">
    <property type="entry name" value="HsdR_RecA-like_helicase_dom_2"/>
</dbReference>
<dbReference type="InterPro" id="IPR040980">
    <property type="entry name" value="SWI2_SNF2"/>
</dbReference>
<dbReference type="SMART" id="SM00487">
    <property type="entry name" value="DEXDc"/>
    <property type="match status" value="1"/>
</dbReference>
<sequence length="1005" mass="109897">MSITKESAFESNIEAHLLGHGWQRLSPAAYDRKAGVVGDEVIAFVQASQPKAWQQLVTRHGGESTAREKFLRVVVDALDHRGTISVLRSPVKDSGVSLRLCYFRPASGLNVEQGERYAANRLGVVRQLHHSESNPADSVDVALVVNGIPVATAELKNPLTHQNIEHAMGQYRTDRNPHDLIFRARTVVHFAVDPHRVAMTTRLAGQDTVFLPFDQGSGGAGNTGTAGNPPTADGYQTAYLWEQVWQHDAWLDLLGSFVHSEGGRVLFPRFHQWHAVRSILEATRRDGAGVDRLIQHSAGSGKSNTIAWTAHALSRLHGADDAPIFDKVVVITDRKVLDRQLQDTVSGLEHTPGTIVRIDEKSDQLKAALEGHAARVIITTLQKFPVVAELAAKDAAAGEAKGVVGRRFAVIVDEAHSSSSGDSVAKLKKVLGSGEGGEAALEAAEEAESAAYDESVDAADEALLASARNRGKQKNLSFFAFTATPKPKTLDTFGQVGPDGSKRPFHTYSMRQAIAEGFILDVLSGYTTYGVYYKLANSHPRNDPEMESRKGRAVLARFASLHPYALEAKAEVIIEHFRNKTAGKIDGHAKAMVVTRSRLHAVRTHAALAAYIAKKGYDKGERPLRTLVAFSGAVVDPDAPDASGVTEAQINGFSDSQLPKQFHGDDYQVLVVAEKYQTGFDEPLLHTMYVDKKLSGVAAVQTLSRLNRTHPGKQDTFVLDFANTAEEIKAAFEPFYEESFATPTEPNVLYTMEHDLMAARVLSRVEMDAAVGALLSEDPAQQSVIYANLDPAVGRFAALDEDAAESFRKTLEHFCRAYAFVAQVMPWADADLERLFLYGRLLLLELPTGDNDPMPQLSKSVQLTHLRIAVASDEAITLAGADEPGSALPGEGKGPKAEPIMDKLSALISAMNDKYGADLGEADKVWVDQQWVVVKEDDEMREVALNNDRGQFEMVLEQKVKDLLIDRHDKNGVLFDLFFANPDFQASLVRYLAGTYDEFRQEVAT</sequence>
<dbReference type="SUPFAM" id="SSF52540">
    <property type="entry name" value="P-loop containing nucleoside triphosphate hydrolases"/>
    <property type="match status" value="1"/>
</dbReference>
<reference evidence="2 3" key="1">
    <citation type="submission" date="2020-04" db="EMBL/GenBank/DDBJ databases">
        <title>Knoellia sp. isolate from air conditioner.</title>
        <authorList>
            <person name="Chea S."/>
            <person name="Kim D.-U."/>
        </authorList>
    </citation>
    <scope>NUCLEOTIDE SEQUENCE [LARGE SCALE GENOMIC DNA]</scope>
    <source>
        <strain evidence="2 3">DB2414S</strain>
    </source>
</reference>
<name>A0A849HMY1_9MICO</name>
<dbReference type="Proteomes" id="UP000588586">
    <property type="component" value="Unassembled WGS sequence"/>
</dbReference>
<dbReference type="GO" id="GO:0009035">
    <property type="term" value="F:type I site-specific deoxyribonuclease activity"/>
    <property type="evidence" value="ECO:0007669"/>
    <property type="project" value="UniProtKB-EC"/>
</dbReference>
<dbReference type="InterPro" id="IPR007409">
    <property type="entry name" value="Restrct_endonuc_type1_HsdR_N"/>
</dbReference>
<comment type="caution">
    <text evidence="2">The sequence shown here is derived from an EMBL/GenBank/DDBJ whole genome shotgun (WGS) entry which is preliminary data.</text>
</comment>
<organism evidence="2 3">
    <name type="scientific">Knoellia koreensis</name>
    <dbReference type="NCBI Taxonomy" id="2730921"/>
    <lineage>
        <taxon>Bacteria</taxon>
        <taxon>Bacillati</taxon>
        <taxon>Actinomycetota</taxon>
        <taxon>Actinomycetes</taxon>
        <taxon>Micrococcales</taxon>
        <taxon>Intrasporangiaceae</taxon>
        <taxon>Knoellia</taxon>
    </lineage>
</organism>
<protein>
    <submittedName>
        <fullName evidence="2">Type I restriction endonuclease subunit R</fullName>
    </submittedName>
</protein>
<dbReference type="RefSeq" id="WP_171244849.1">
    <property type="nucleotide sequence ID" value="NZ_JABEPQ010000004.1"/>
</dbReference>
<dbReference type="Gene3D" id="3.90.1570.50">
    <property type="match status" value="1"/>
</dbReference>
<dbReference type="AlphaFoldDB" id="A0A849HMY1"/>
<dbReference type="Gene3D" id="3.40.50.300">
    <property type="entry name" value="P-loop containing nucleotide triphosphate hydrolases"/>
    <property type="match status" value="3"/>
</dbReference>
<evidence type="ECO:0000313" key="3">
    <source>
        <dbReference type="Proteomes" id="UP000588586"/>
    </source>
</evidence>
<keyword evidence="2" id="KW-0378">Hydrolase</keyword>